<proteinExistence type="predicted"/>
<sequence>MIATCGIAVALLDFFDTTAREVADGAVGALAEGDVAAYRSLHCPFVQDGPLAAVPPVSSKATLTVELLGFKQFRGEEGDHAKATVAVREMNAEFALLILDLEGSWCVVNAYLCGQGTGDSHSFVATVECSDRPYWGSS</sequence>
<organism evidence="1 2">
    <name type="scientific">Saccharopolyspora taberi</name>
    <dbReference type="NCBI Taxonomy" id="60895"/>
    <lineage>
        <taxon>Bacteria</taxon>
        <taxon>Bacillati</taxon>
        <taxon>Actinomycetota</taxon>
        <taxon>Actinomycetes</taxon>
        <taxon>Pseudonocardiales</taxon>
        <taxon>Pseudonocardiaceae</taxon>
        <taxon>Saccharopolyspora</taxon>
    </lineage>
</organism>
<keyword evidence="2" id="KW-1185">Reference proteome</keyword>
<name>A0ABN3VAN4_9PSEU</name>
<accession>A0ABN3VAN4</accession>
<gene>
    <name evidence="1" type="ORF">GCM10010470_22000</name>
</gene>
<evidence type="ECO:0000313" key="2">
    <source>
        <dbReference type="Proteomes" id="UP001500979"/>
    </source>
</evidence>
<dbReference type="EMBL" id="BAAAUX010000011">
    <property type="protein sequence ID" value="GAA2787168.1"/>
    <property type="molecule type" value="Genomic_DNA"/>
</dbReference>
<comment type="caution">
    <text evidence="1">The sequence shown here is derived from an EMBL/GenBank/DDBJ whole genome shotgun (WGS) entry which is preliminary data.</text>
</comment>
<protein>
    <submittedName>
        <fullName evidence="1">Uncharacterized protein</fullName>
    </submittedName>
</protein>
<reference evidence="1 2" key="1">
    <citation type="journal article" date="2019" name="Int. J. Syst. Evol. Microbiol.">
        <title>The Global Catalogue of Microorganisms (GCM) 10K type strain sequencing project: providing services to taxonomists for standard genome sequencing and annotation.</title>
        <authorList>
            <consortium name="The Broad Institute Genomics Platform"/>
            <consortium name="The Broad Institute Genome Sequencing Center for Infectious Disease"/>
            <person name="Wu L."/>
            <person name="Ma J."/>
        </authorList>
    </citation>
    <scope>NUCLEOTIDE SEQUENCE [LARGE SCALE GENOMIC DNA]</scope>
    <source>
        <strain evidence="1 2">JCM 9383</strain>
    </source>
</reference>
<evidence type="ECO:0000313" key="1">
    <source>
        <dbReference type="EMBL" id="GAA2787168.1"/>
    </source>
</evidence>
<dbReference type="Proteomes" id="UP001500979">
    <property type="component" value="Unassembled WGS sequence"/>
</dbReference>